<dbReference type="OrthoDB" id="28776at10239"/>
<protein>
    <submittedName>
        <fullName evidence="3">Uncharacterized protein</fullName>
    </submittedName>
</protein>
<accession>V5USK1</accession>
<reference evidence="3 4" key="1">
    <citation type="journal article" date="2014" name="Nature">
        <title>Viral tagging reveals discrete populations in Synechococcus viral genome sequence space.</title>
        <authorList>
            <person name="Deng L."/>
            <person name="Ignacio Espinoza J.C."/>
            <person name="Gregory A.C."/>
            <person name="Poulos B.T."/>
            <person name="Weitz J.S."/>
            <person name="Hugenholtz P."/>
            <person name="Sullivan M.B."/>
        </authorList>
    </citation>
    <scope>NUCLEOTIDE SEQUENCE [LARGE SCALE GENOMIC DNA]</scope>
</reference>
<dbReference type="RefSeq" id="YP_009008222.1">
    <property type="nucleotide sequence ID" value="NC_023587.1"/>
</dbReference>
<feature type="coiled-coil region" evidence="1">
    <location>
        <begin position="7"/>
        <end position="34"/>
    </location>
</feature>
<organism evidence="3 4">
    <name type="scientific">Synechococcus phage ACG-2014h</name>
    <dbReference type="NCBI Taxonomy" id="1340810"/>
    <lineage>
        <taxon>Viruses</taxon>
        <taxon>Duplodnaviria</taxon>
        <taxon>Heunggongvirae</taxon>
        <taxon>Uroviricota</taxon>
        <taxon>Caudoviricetes</taxon>
        <taxon>Pantevenvirales</taxon>
        <taxon>Kyanoviridae</taxon>
        <taxon>Sedonavirus</taxon>
        <taxon>Sedonavirus tusconh</taxon>
    </lineage>
</organism>
<gene>
    <name evidence="3" type="ORF">S-MbCM7_088</name>
</gene>
<proteinExistence type="predicted"/>
<dbReference type="KEGG" id="vg:18504664"/>
<keyword evidence="1" id="KW-0175">Coiled coil</keyword>
<dbReference type="GeneID" id="18504664"/>
<sequence length="66" mass="7444">MDHTQLKKNFEEQIASTEKQISELEENLVKAKEYKLKLTGGLETLGLLEDQPSSDLPQTPEEVTAE</sequence>
<evidence type="ECO:0000313" key="4">
    <source>
        <dbReference type="Proteomes" id="UP000018808"/>
    </source>
</evidence>
<dbReference type="EMBL" id="KF156338">
    <property type="protein sequence ID" value="AHB80502.1"/>
    <property type="molecule type" value="Genomic_DNA"/>
</dbReference>
<dbReference type="Proteomes" id="UP000018808">
    <property type="component" value="Segment"/>
</dbReference>
<feature type="region of interest" description="Disordered" evidence="2">
    <location>
        <begin position="45"/>
        <end position="66"/>
    </location>
</feature>
<keyword evidence="4" id="KW-1185">Reference proteome</keyword>
<evidence type="ECO:0000256" key="1">
    <source>
        <dbReference type="SAM" id="Coils"/>
    </source>
</evidence>
<evidence type="ECO:0000313" key="3">
    <source>
        <dbReference type="EMBL" id="AHB80502.1"/>
    </source>
</evidence>
<evidence type="ECO:0000256" key="2">
    <source>
        <dbReference type="SAM" id="MobiDB-lite"/>
    </source>
</evidence>
<name>V5USK1_9CAUD</name>